<proteinExistence type="predicted"/>
<evidence type="ECO:0000313" key="3">
    <source>
        <dbReference type="Proteomes" id="UP000285430"/>
    </source>
</evidence>
<name>A0A3R7AMG0_APHAT</name>
<dbReference type="AlphaFoldDB" id="A0A3R7AMG0"/>
<feature type="compositionally biased region" description="Polar residues" evidence="1">
    <location>
        <begin position="257"/>
        <end position="297"/>
    </location>
</feature>
<protein>
    <submittedName>
        <fullName evidence="2">Uncharacterized protein</fullName>
    </submittedName>
</protein>
<reference evidence="2 3" key="1">
    <citation type="submission" date="2018-08" db="EMBL/GenBank/DDBJ databases">
        <title>Aphanomyces genome sequencing and annotation.</title>
        <authorList>
            <person name="Minardi D."/>
            <person name="Oidtmann B."/>
            <person name="Van Der Giezen M."/>
            <person name="Studholme D.J."/>
        </authorList>
    </citation>
    <scope>NUCLEOTIDE SEQUENCE [LARGE SCALE GENOMIC DNA]</scope>
    <source>
        <strain evidence="2 3">Da</strain>
    </source>
</reference>
<evidence type="ECO:0000256" key="1">
    <source>
        <dbReference type="SAM" id="MobiDB-lite"/>
    </source>
</evidence>
<dbReference type="VEuPathDB" id="FungiDB:H257_16116"/>
<feature type="region of interest" description="Disordered" evidence="1">
    <location>
        <begin position="375"/>
        <end position="501"/>
    </location>
</feature>
<dbReference type="VEuPathDB" id="FungiDB:H257_16115"/>
<accession>A0A3R7AMG0</accession>
<organism evidence="2 3">
    <name type="scientific">Aphanomyces astaci</name>
    <name type="common">Crayfish plague agent</name>
    <dbReference type="NCBI Taxonomy" id="112090"/>
    <lineage>
        <taxon>Eukaryota</taxon>
        <taxon>Sar</taxon>
        <taxon>Stramenopiles</taxon>
        <taxon>Oomycota</taxon>
        <taxon>Saprolegniomycetes</taxon>
        <taxon>Saprolegniales</taxon>
        <taxon>Verrucalvaceae</taxon>
        <taxon>Aphanomyces</taxon>
    </lineage>
</organism>
<gene>
    <name evidence="2" type="ORF">DYB37_013919</name>
</gene>
<sequence length="501" mass="54405">MISDSLARLFSSINPGDNKEAVRVCDSLRKDMHSCYLHHEGRQLIFQFNSKAKAATWRNQPVPFRGQITWLRHFRCPEDPTTDLDTEETQQTETYSFPLLQVPARIKLMQVLHMLRLLGVGVVSLDTAKNQGTGDDDANSYLVVTDKTDVPDDILGKSCIQMGPITVHIFHFQDYTNMPCRRCAALDHQVERCPAPDLHRDKIITLSQTLWAASPNTEFIGKPSFAQWLRDVGAHIPPMPVGTQTAPSVASHGAGTQAVQQADYGTSPETHTCDGSVQTDHFSSLTETTTSTGQYTAAPTPPHTGDEVPEAPPTTTRAMATQTPPQQDADHDRILSPREWVSPEQEVQEAGSTRIEDLFGRAPTTIDALYSVSPRRNASPAYSNDQDTEIDWGHMDHLSSPQAEQPTPCNPGAASGELCQPEYGEEDAVSSDMTVTETALAPPPPELESPPADDDLMGTGESDSEPAPPESSGEYEDIDIGASATLPLASDGPSTPALGTI</sequence>
<evidence type="ECO:0000313" key="2">
    <source>
        <dbReference type="EMBL" id="RHZ10462.1"/>
    </source>
</evidence>
<feature type="compositionally biased region" description="Polar residues" evidence="1">
    <location>
        <begin position="375"/>
        <end position="385"/>
    </location>
</feature>
<feature type="region of interest" description="Disordered" evidence="1">
    <location>
        <begin position="240"/>
        <end position="332"/>
    </location>
</feature>
<dbReference type="EMBL" id="QUTH01005238">
    <property type="protein sequence ID" value="RHZ10462.1"/>
    <property type="molecule type" value="Genomic_DNA"/>
</dbReference>
<feature type="compositionally biased region" description="Polar residues" evidence="1">
    <location>
        <begin position="313"/>
        <end position="326"/>
    </location>
</feature>
<dbReference type="Proteomes" id="UP000285430">
    <property type="component" value="Unassembled WGS sequence"/>
</dbReference>
<comment type="caution">
    <text evidence="2">The sequence shown here is derived from an EMBL/GenBank/DDBJ whole genome shotgun (WGS) entry which is preliminary data.</text>
</comment>